<protein>
    <submittedName>
        <fullName evidence="1">Uncharacterized protein</fullName>
    </submittedName>
</protein>
<evidence type="ECO:0000313" key="2">
    <source>
        <dbReference type="Proteomes" id="UP000011131"/>
    </source>
</evidence>
<dbReference type="Proteomes" id="UP000011131">
    <property type="component" value="Chromosome"/>
</dbReference>
<accession>L7U5Y1</accession>
<proteinExistence type="predicted"/>
<dbReference type="STRING" id="1278073.MYSTI_01934"/>
<evidence type="ECO:0000313" key="1">
    <source>
        <dbReference type="EMBL" id="AGC43265.1"/>
    </source>
</evidence>
<dbReference type="EMBL" id="CP004025">
    <property type="protein sequence ID" value="AGC43265.1"/>
    <property type="molecule type" value="Genomic_DNA"/>
</dbReference>
<dbReference type="KEGG" id="msd:MYSTI_01934"/>
<keyword evidence="2" id="KW-1185">Reference proteome</keyword>
<name>L7U5Y1_MYXSD</name>
<sequence length="176" mass="19533">MGHVDSDEPLSIRAYAKHRGCSHVAVLKAIKRGRLVKSITPDKKVIPSIADREWIENTDLTRAPQRAPEIQVTAVIPPEPAPSAPPVSINDAALRQKHWQAQLAELKYRKAAGELVEVAQVRHHLEDVFRQCRTRLLGLPTRIKQGLPHLTVADHALVDAYIREVLEQLAAGEALP</sequence>
<dbReference type="PATRIC" id="fig|1278073.3.peg.1978"/>
<organism evidence="1 2">
    <name type="scientific">Myxococcus stipitatus (strain DSM 14675 / JCM 12634 / Mx s8)</name>
    <dbReference type="NCBI Taxonomy" id="1278073"/>
    <lineage>
        <taxon>Bacteria</taxon>
        <taxon>Pseudomonadati</taxon>
        <taxon>Myxococcota</taxon>
        <taxon>Myxococcia</taxon>
        <taxon>Myxococcales</taxon>
        <taxon>Cystobacterineae</taxon>
        <taxon>Myxococcaceae</taxon>
        <taxon>Myxococcus</taxon>
    </lineage>
</organism>
<reference evidence="1 2" key="1">
    <citation type="journal article" date="2013" name="Genome Announc.">
        <title>Complete genome sequence of Myxococcus stipitatus strain DSM 14675, a fruiting myxobacterium.</title>
        <authorList>
            <person name="Huntley S."/>
            <person name="Kneip S."/>
            <person name="Treuner-Lange A."/>
            <person name="Sogaard-Andersen L."/>
        </authorList>
    </citation>
    <scope>NUCLEOTIDE SEQUENCE [LARGE SCALE GENOMIC DNA]</scope>
    <source>
        <strain evidence="2">DSM 14675 / JCM 12634 / Mx s8</strain>
    </source>
</reference>
<gene>
    <name evidence="1" type="ordered locus">MYSTI_01934</name>
</gene>
<dbReference type="AlphaFoldDB" id="L7U5Y1"/>
<dbReference type="HOGENOM" id="CLU_1502743_0_0_7"/>